<organism evidence="2 3">
    <name type="scientific">Actibacterium mucosum KCTC 23349</name>
    <dbReference type="NCBI Taxonomy" id="1454373"/>
    <lineage>
        <taxon>Bacteria</taxon>
        <taxon>Pseudomonadati</taxon>
        <taxon>Pseudomonadota</taxon>
        <taxon>Alphaproteobacteria</taxon>
        <taxon>Rhodobacterales</taxon>
        <taxon>Roseobacteraceae</taxon>
        <taxon>Actibacterium</taxon>
    </lineage>
</organism>
<dbReference type="AlphaFoldDB" id="A0A037ZNS3"/>
<dbReference type="InterPro" id="IPR051207">
    <property type="entry name" value="ComplexI_NDUFA9_subunit"/>
</dbReference>
<comment type="caution">
    <text evidence="2">The sequence shown here is derived from an EMBL/GenBank/DDBJ whole genome shotgun (WGS) entry which is preliminary data.</text>
</comment>
<feature type="domain" description="NAD(P)-binding" evidence="1">
    <location>
        <begin position="12"/>
        <end position="156"/>
    </location>
</feature>
<evidence type="ECO:0000259" key="1">
    <source>
        <dbReference type="Pfam" id="PF13460"/>
    </source>
</evidence>
<dbReference type="Proteomes" id="UP000026249">
    <property type="component" value="Unassembled WGS sequence"/>
</dbReference>
<dbReference type="Gene3D" id="3.40.50.720">
    <property type="entry name" value="NAD(P)-binding Rossmann-like Domain"/>
    <property type="match status" value="1"/>
</dbReference>
<dbReference type="InterPro" id="IPR036291">
    <property type="entry name" value="NAD(P)-bd_dom_sf"/>
</dbReference>
<reference evidence="2 3" key="1">
    <citation type="submission" date="2014-03" db="EMBL/GenBank/DDBJ databases">
        <title>Draft Genome Sequence of Actibacterium mucosum KCTC 23349, a Marine Alphaproteobacterium with Complex Ionic Requirements Isolated from Mediterranean Seawater at Malvarrosa Beach, Valencia, Spain.</title>
        <authorList>
            <person name="Arahal D.R."/>
            <person name="Shao Z."/>
            <person name="Lai Q."/>
            <person name="Pujalte M.J."/>
        </authorList>
    </citation>
    <scope>NUCLEOTIDE SEQUENCE [LARGE SCALE GENOMIC DNA]</scope>
    <source>
        <strain evidence="2 3">KCTC 23349</strain>
    </source>
</reference>
<dbReference type="GO" id="GO:0044877">
    <property type="term" value="F:protein-containing complex binding"/>
    <property type="evidence" value="ECO:0007669"/>
    <property type="project" value="TreeGrafter"/>
</dbReference>
<dbReference type="InterPro" id="IPR016040">
    <property type="entry name" value="NAD(P)-bd_dom"/>
</dbReference>
<accession>A0A037ZNS3</accession>
<proteinExistence type="predicted"/>
<evidence type="ECO:0000313" key="2">
    <source>
        <dbReference type="EMBL" id="KAJ57203.1"/>
    </source>
</evidence>
<dbReference type="PANTHER" id="PTHR12126:SF11">
    <property type="entry name" value="NADH DEHYDROGENASE [UBIQUINONE] 1 ALPHA SUBCOMPLEX SUBUNIT 9, MITOCHONDRIAL"/>
    <property type="match status" value="1"/>
</dbReference>
<dbReference type="SUPFAM" id="SSF51735">
    <property type="entry name" value="NAD(P)-binding Rossmann-fold domains"/>
    <property type="match status" value="1"/>
</dbReference>
<dbReference type="RefSeq" id="WP_035255465.1">
    <property type="nucleotide sequence ID" value="NZ_JFKE01000001.1"/>
</dbReference>
<name>A0A037ZNS3_9RHOB</name>
<protein>
    <recommendedName>
        <fullName evidence="1">NAD(P)-binding domain-containing protein</fullName>
    </recommendedName>
</protein>
<keyword evidence="3" id="KW-1185">Reference proteome</keyword>
<sequence>MEKTAKTVFVAGATGYLGRYLVAEFLSRGWHVRALVRSAQSARIEGLGAKDLIEAQATDPATLKGAMQGVDLVVSSLGITRQKDGLGYMDVDFQANANLLNQAIADGVPRFAYVHVLGAEKMVHVPLTQAKQAFVDLLNAAPIQATVVSPSGYFSDMSDFLRMAESGRVWLFGDGQKRLNPIHGADLARAVADAAIAGRRTMDVGGPDILTHKELAQMAFEAVGKPARITMLPDWIRRLVLRVLPWVTPRHIHGPAQFFLTAFGMDMVGKAVGKHHLADHFAETATA</sequence>
<dbReference type="CDD" id="cd05243">
    <property type="entry name" value="SDR_a5"/>
    <property type="match status" value="1"/>
</dbReference>
<dbReference type="PANTHER" id="PTHR12126">
    <property type="entry name" value="NADH-UBIQUINONE OXIDOREDUCTASE 39 KDA SUBUNIT-RELATED"/>
    <property type="match status" value="1"/>
</dbReference>
<dbReference type="Pfam" id="PF13460">
    <property type="entry name" value="NAD_binding_10"/>
    <property type="match status" value="1"/>
</dbReference>
<dbReference type="OrthoDB" id="367683at2"/>
<dbReference type="EMBL" id="JFKE01000001">
    <property type="protein sequence ID" value="KAJ57203.1"/>
    <property type="molecule type" value="Genomic_DNA"/>
</dbReference>
<gene>
    <name evidence="2" type="ORF">ACMU_01540</name>
</gene>
<dbReference type="STRING" id="1454373.ACMU_01540"/>
<evidence type="ECO:0000313" key="3">
    <source>
        <dbReference type="Proteomes" id="UP000026249"/>
    </source>
</evidence>